<dbReference type="KEGG" id="xla:121400356"/>
<dbReference type="PaxDb" id="8355-A0A1L8H8U3"/>
<dbReference type="AlphaFoldDB" id="A0A1L8H8U3"/>
<dbReference type="InterPro" id="IPR013783">
    <property type="entry name" value="Ig-like_fold"/>
</dbReference>
<dbReference type="GeneID" id="121400356"/>
<dbReference type="PANTHER" id="PTHR23037:SF46">
    <property type="entry name" value="INTERLEUKIN 5 RECEPTOR SUBUNIT ALPHA"/>
    <property type="match status" value="1"/>
</dbReference>
<protein>
    <submittedName>
        <fullName evidence="8">Cytokine receptor-like factor 2</fullName>
    </submittedName>
</protein>
<feature type="transmembrane region" description="Helical" evidence="4">
    <location>
        <begin position="147"/>
        <end position="168"/>
    </location>
</feature>
<evidence type="ECO:0000256" key="5">
    <source>
        <dbReference type="SAM" id="SignalP"/>
    </source>
</evidence>
<evidence type="ECO:0000256" key="4">
    <source>
        <dbReference type="SAM" id="Phobius"/>
    </source>
</evidence>
<dbReference type="RefSeq" id="XP_041439204.1">
    <property type="nucleotide sequence ID" value="XM_041583270.1"/>
</dbReference>
<dbReference type="Pfam" id="PF21605">
    <property type="entry name" value="CRLF2-like_D2"/>
    <property type="match status" value="1"/>
</dbReference>
<organism evidence="7 8">
    <name type="scientific">Xenopus laevis</name>
    <name type="common">African clawed frog</name>
    <dbReference type="NCBI Taxonomy" id="8355"/>
    <lineage>
        <taxon>Eukaryota</taxon>
        <taxon>Metazoa</taxon>
        <taxon>Chordata</taxon>
        <taxon>Craniata</taxon>
        <taxon>Vertebrata</taxon>
        <taxon>Euteleostomi</taxon>
        <taxon>Amphibia</taxon>
        <taxon>Batrachia</taxon>
        <taxon>Anura</taxon>
        <taxon>Pipoidea</taxon>
        <taxon>Pipidae</taxon>
        <taxon>Xenopodinae</taxon>
        <taxon>Xenopus</taxon>
        <taxon>Xenopus</taxon>
    </lineage>
</organism>
<feature type="chain" id="PRO_5043702662" evidence="5">
    <location>
        <begin position="19"/>
        <end position="291"/>
    </location>
</feature>
<name>A0A1L8H8U3_XENLA</name>
<dbReference type="Gene3D" id="2.60.40.10">
    <property type="entry name" value="Immunoglobulins"/>
    <property type="match status" value="1"/>
</dbReference>
<evidence type="ECO:0000256" key="2">
    <source>
        <dbReference type="ARBA" id="ARBA00023180"/>
    </source>
</evidence>
<evidence type="ECO:0000256" key="3">
    <source>
        <dbReference type="SAM" id="MobiDB-lite"/>
    </source>
</evidence>
<evidence type="ECO:0000313" key="7">
    <source>
        <dbReference type="Proteomes" id="UP000186698"/>
    </source>
</evidence>
<dbReference type="OrthoDB" id="8803253at2759"/>
<dbReference type="STRING" id="8355.A0A1L8H8U3"/>
<dbReference type="Proteomes" id="UP000186698">
    <property type="component" value="Chromosome 2S"/>
</dbReference>
<evidence type="ECO:0000313" key="8">
    <source>
        <dbReference type="RefSeq" id="XP_041439204.1"/>
    </source>
</evidence>
<dbReference type="CTD" id="121400356"/>
<comment type="subcellular location">
    <subcellularLocation>
        <location evidence="1">Membrane</location>
        <topology evidence="1">Single-pass type I membrane protein</topology>
    </subcellularLocation>
</comment>
<keyword evidence="4" id="KW-1133">Transmembrane helix</keyword>
<reference evidence="7" key="1">
    <citation type="submission" date="2024-06" db="UniProtKB">
        <authorList>
            <consortium name="RefSeq"/>
        </authorList>
    </citation>
    <scope>NUCLEOTIDE SEQUENCE [LARGE SCALE GENOMIC DNA]</scope>
    <source>
        <strain evidence="7">J_2021</strain>
    </source>
</reference>
<keyword evidence="4" id="KW-0812">Transmembrane</keyword>
<dbReference type="InterPro" id="IPR048648">
    <property type="entry name" value="CRLF2-like_D2"/>
</dbReference>
<dbReference type="PANTHER" id="PTHR23037">
    <property type="entry name" value="CYTOKINE RECEPTOR"/>
    <property type="match status" value="1"/>
</dbReference>
<sequence>MMFFICIVTVIQFPFGQLAVLYPPENVTFEWKDQTLYISTSYPKLNNTNQLLSHLCFQLQMQIKSSTAINWEEPILLSDCEESTLFYCSIQNPSVDPEKCYLIRVRLEVLYMCFHGHDRQSDWGQLIFSKNGTMLDSCHVEHLSNRLNVLLATILPLLICVLALLPCITKRIKKRVFPIVPDPKHKFTGLFEDHSGNFQQWVIKGNDDLLAIHTDALEEEEKEEVKELIVEKWETEDDVQLKENETWQENPYPDEEQTENISHSQTQMENIPDIFLANLTFPMNDSMYIML</sequence>
<reference evidence="8" key="2">
    <citation type="submission" date="2025-08" db="UniProtKB">
        <authorList>
            <consortium name="RefSeq"/>
        </authorList>
    </citation>
    <scope>IDENTIFICATION</scope>
    <source>
        <strain evidence="8">J_2021</strain>
        <tissue evidence="8">Erythrocytes</tissue>
    </source>
</reference>
<dbReference type="GO" id="GO:0004896">
    <property type="term" value="F:cytokine receptor activity"/>
    <property type="evidence" value="ECO:0007669"/>
    <property type="project" value="TreeGrafter"/>
</dbReference>
<keyword evidence="5" id="KW-0732">Signal</keyword>
<evidence type="ECO:0000256" key="1">
    <source>
        <dbReference type="ARBA" id="ARBA00004479"/>
    </source>
</evidence>
<gene>
    <name evidence="8" type="primary">LOC121400356</name>
</gene>
<dbReference type="OMA" id="DLNFQWH"/>
<evidence type="ECO:0000259" key="6">
    <source>
        <dbReference type="Pfam" id="PF21605"/>
    </source>
</evidence>
<feature type="domain" description="Cytokine receptor-like factor 2-like D2" evidence="6">
    <location>
        <begin position="23"/>
        <end position="131"/>
    </location>
</feature>
<dbReference type="GO" id="GO:0009897">
    <property type="term" value="C:external side of plasma membrane"/>
    <property type="evidence" value="ECO:0007669"/>
    <property type="project" value="TreeGrafter"/>
</dbReference>
<proteinExistence type="predicted"/>
<feature type="region of interest" description="Disordered" evidence="3">
    <location>
        <begin position="241"/>
        <end position="264"/>
    </location>
</feature>
<feature type="signal peptide" evidence="5">
    <location>
        <begin position="1"/>
        <end position="18"/>
    </location>
</feature>
<accession>A0A1L8H8U3</accession>
<keyword evidence="4" id="KW-0472">Membrane</keyword>
<keyword evidence="2" id="KW-0325">Glycoprotein</keyword>
<keyword evidence="7" id="KW-1185">Reference proteome</keyword>